<evidence type="ECO:0000313" key="5">
    <source>
        <dbReference type="Proteomes" id="UP000076842"/>
    </source>
</evidence>
<feature type="region of interest" description="Disordered" evidence="1">
    <location>
        <begin position="452"/>
        <end position="489"/>
    </location>
</feature>
<proteinExistence type="predicted"/>
<dbReference type="Proteomes" id="UP000076842">
    <property type="component" value="Unassembled WGS sequence"/>
</dbReference>
<evidence type="ECO:0000256" key="1">
    <source>
        <dbReference type="SAM" id="MobiDB-lite"/>
    </source>
</evidence>
<dbReference type="InParanoid" id="A0A165E6S0"/>
<keyword evidence="2" id="KW-0812">Transmembrane</keyword>
<dbReference type="AlphaFoldDB" id="A0A165E6S0"/>
<feature type="compositionally biased region" description="Basic and acidic residues" evidence="1">
    <location>
        <begin position="462"/>
        <end position="489"/>
    </location>
</feature>
<evidence type="ECO:0000259" key="3">
    <source>
        <dbReference type="Pfam" id="PF20153"/>
    </source>
</evidence>
<protein>
    <recommendedName>
        <fullName evidence="3">DUF6535 domain-containing protein</fullName>
    </recommendedName>
</protein>
<feature type="region of interest" description="Disordered" evidence="1">
    <location>
        <begin position="1"/>
        <end position="27"/>
    </location>
</feature>
<feature type="transmembrane region" description="Helical" evidence="2">
    <location>
        <begin position="214"/>
        <end position="234"/>
    </location>
</feature>
<feature type="compositionally biased region" description="Basic and acidic residues" evidence="1">
    <location>
        <begin position="354"/>
        <end position="365"/>
    </location>
</feature>
<organism evidence="4 5">
    <name type="scientific">Calocera cornea HHB12733</name>
    <dbReference type="NCBI Taxonomy" id="1353952"/>
    <lineage>
        <taxon>Eukaryota</taxon>
        <taxon>Fungi</taxon>
        <taxon>Dikarya</taxon>
        <taxon>Basidiomycota</taxon>
        <taxon>Agaricomycotina</taxon>
        <taxon>Dacrymycetes</taxon>
        <taxon>Dacrymycetales</taxon>
        <taxon>Dacrymycetaceae</taxon>
        <taxon>Calocera</taxon>
    </lineage>
</organism>
<dbReference type="InterPro" id="IPR045338">
    <property type="entry name" value="DUF6535"/>
</dbReference>
<keyword evidence="2" id="KW-0472">Membrane</keyword>
<accession>A0A165E6S0</accession>
<feature type="region of interest" description="Disordered" evidence="1">
    <location>
        <begin position="326"/>
        <end position="365"/>
    </location>
</feature>
<gene>
    <name evidence="4" type="ORF">CALCODRAFT_519545</name>
</gene>
<dbReference type="Pfam" id="PF20153">
    <property type="entry name" value="DUF6535"/>
    <property type="match status" value="1"/>
</dbReference>
<sequence length="489" mass="54856">MLDEERFVSGDTPTASETAKPPTECGTYESELPPGMVQRNFTDDFPKGMGMGDDAEIWTKYNEFATKYDKELLETVNGGMENLLVFAALFSAVVTAFLMMSLQLLFVDQAGVMVDAITTVSAQLAALGSASSSMPPKYQSQSFTIPTSALYINALWIISLSISLFSSVLAMLVKQWLRAYTAELPATPHQLANQRQFRYDGLLKWQLRGIAGSLPLMLQVSVALFLTGFVVYLWDISPGLRWLLFSLLLSGGIAYIGLAAAPVFWIDCPYKSPLTQAFDVVLCYSLRGIAGLLSTKSKASEQYYRVFGLKIPYLSRSFFTLKPMKKHDSGKQHNMMQHDSEKKHNLAKKHGPEKKHDSQKEEHDSKTWVPERLWVPLMARRARQWVVRHQEDVDERAIVWLSSKSCELATAKSIVTACLSWDRYSGKNTHPARIHIKPHRLTPTFFPWRDQELGNDTVGVPSDREASPSNTQDRHAMTSLTKTEDADVA</sequence>
<feature type="domain" description="DUF6535" evidence="3">
    <location>
        <begin position="58"/>
        <end position="234"/>
    </location>
</feature>
<evidence type="ECO:0000313" key="4">
    <source>
        <dbReference type="EMBL" id="KZT54222.1"/>
    </source>
</evidence>
<feature type="compositionally biased region" description="Basic and acidic residues" evidence="1">
    <location>
        <begin position="326"/>
        <end position="344"/>
    </location>
</feature>
<reference evidence="4 5" key="1">
    <citation type="journal article" date="2016" name="Mol. Biol. Evol.">
        <title>Comparative Genomics of Early-Diverging Mushroom-Forming Fungi Provides Insights into the Origins of Lignocellulose Decay Capabilities.</title>
        <authorList>
            <person name="Nagy L.G."/>
            <person name="Riley R."/>
            <person name="Tritt A."/>
            <person name="Adam C."/>
            <person name="Daum C."/>
            <person name="Floudas D."/>
            <person name="Sun H."/>
            <person name="Yadav J.S."/>
            <person name="Pangilinan J."/>
            <person name="Larsson K.H."/>
            <person name="Matsuura K."/>
            <person name="Barry K."/>
            <person name="Labutti K."/>
            <person name="Kuo R."/>
            <person name="Ohm R.A."/>
            <person name="Bhattacharya S.S."/>
            <person name="Shirouzu T."/>
            <person name="Yoshinaga Y."/>
            <person name="Martin F.M."/>
            <person name="Grigoriev I.V."/>
            <person name="Hibbett D.S."/>
        </authorList>
    </citation>
    <scope>NUCLEOTIDE SEQUENCE [LARGE SCALE GENOMIC DNA]</scope>
    <source>
        <strain evidence="4 5">HHB12733</strain>
    </source>
</reference>
<keyword evidence="5" id="KW-1185">Reference proteome</keyword>
<evidence type="ECO:0000256" key="2">
    <source>
        <dbReference type="SAM" id="Phobius"/>
    </source>
</evidence>
<feature type="transmembrane region" description="Helical" evidence="2">
    <location>
        <begin position="240"/>
        <end position="266"/>
    </location>
</feature>
<dbReference type="OrthoDB" id="3219854at2759"/>
<keyword evidence="2" id="KW-1133">Transmembrane helix</keyword>
<feature type="transmembrane region" description="Helical" evidence="2">
    <location>
        <begin position="83"/>
        <end position="105"/>
    </location>
</feature>
<dbReference type="STRING" id="1353952.A0A165E6S0"/>
<feature type="transmembrane region" description="Helical" evidence="2">
    <location>
        <begin position="150"/>
        <end position="173"/>
    </location>
</feature>
<dbReference type="EMBL" id="KV424019">
    <property type="protein sequence ID" value="KZT54222.1"/>
    <property type="molecule type" value="Genomic_DNA"/>
</dbReference>
<name>A0A165E6S0_9BASI</name>